<reference evidence="1 2" key="2">
    <citation type="journal article" date="2022" name="Mol. Ecol. Resour.">
        <title>The genomes of chicory, endive, great burdock and yacon provide insights into Asteraceae paleo-polyploidization history and plant inulin production.</title>
        <authorList>
            <person name="Fan W."/>
            <person name="Wang S."/>
            <person name="Wang H."/>
            <person name="Wang A."/>
            <person name="Jiang F."/>
            <person name="Liu H."/>
            <person name="Zhao H."/>
            <person name="Xu D."/>
            <person name="Zhang Y."/>
        </authorList>
    </citation>
    <scope>NUCLEOTIDE SEQUENCE [LARGE SCALE GENOMIC DNA]</scope>
    <source>
        <strain evidence="2">cv. Yunnan</strain>
        <tissue evidence="1">Leaves</tissue>
    </source>
</reference>
<evidence type="ECO:0000313" key="1">
    <source>
        <dbReference type="EMBL" id="KAI3677139.1"/>
    </source>
</evidence>
<dbReference type="Proteomes" id="UP001056120">
    <property type="component" value="Linkage Group LG29"/>
</dbReference>
<name>A0ACB8XZH7_9ASTR</name>
<keyword evidence="2" id="KW-1185">Reference proteome</keyword>
<gene>
    <name evidence="1" type="ORF">L1987_86760</name>
</gene>
<dbReference type="EMBL" id="CM042046">
    <property type="protein sequence ID" value="KAI3677139.1"/>
    <property type="molecule type" value="Genomic_DNA"/>
</dbReference>
<reference evidence="2" key="1">
    <citation type="journal article" date="2022" name="Mol. Ecol. Resour.">
        <title>The genomes of chicory, endive, great burdock and yacon provide insights into Asteraceae palaeo-polyploidization history and plant inulin production.</title>
        <authorList>
            <person name="Fan W."/>
            <person name="Wang S."/>
            <person name="Wang H."/>
            <person name="Wang A."/>
            <person name="Jiang F."/>
            <person name="Liu H."/>
            <person name="Zhao H."/>
            <person name="Xu D."/>
            <person name="Zhang Y."/>
        </authorList>
    </citation>
    <scope>NUCLEOTIDE SEQUENCE [LARGE SCALE GENOMIC DNA]</scope>
    <source>
        <strain evidence="2">cv. Yunnan</strain>
    </source>
</reference>
<protein>
    <submittedName>
        <fullName evidence="1">Uncharacterized protein</fullName>
    </submittedName>
</protein>
<comment type="caution">
    <text evidence="1">The sequence shown here is derived from an EMBL/GenBank/DDBJ whole genome shotgun (WGS) entry which is preliminary data.</text>
</comment>
<organism evidence="1 2">
    <name type="scientific">Smallanthus sonchifolius</name>
    <dbReference type="NCBI Taxonomy" id="185202"/>
    <lineage>
        <taxon>Eukaryota</taxon>
        <taxon>Viridiplantae</taxon>
        <taxon>Streptophyta</taxon>
        <taxon>Embryophyta</taxon>
        <taxon>Tracheophyta</taxon>
        <taxon>Spermatophyta</taxon>
        <taxon>Magnoliopsida</taxon>
        <taxon>eudicotyledons</taxon>
        <taxon>Gunneridae</taxon>
        <taxon>Pentapetalae</taxon>
        <taxon>asterids</taxon>
        <taxon>campanulids</taxon>
        <taxon>Asterales</taxon>
        <taxon>Asteraceae</taxon>
        <taxon>Asteroideae</taxon>
        <taxon>Heliantheae alliance</taxon>
        <taxon>Millerieae</taxon>
        <taxon>Smallanthus</taxon>
    </lineage>
</organism>
<accession>A0ACB8XZH7</accession>
<evidence type="ECO:0000313" key="2">
    <source>
        <dbReference type="Proteomes" id="UP001056120"/>
    </source>
</evidence>
<proteinExistence type="predicted"/>
<sequence length="194" mass="22301">MTSSAVETESPDLVCELDNVQGMVDALTLVRWKRHQLFVRYEYSAHGRPKFGTVCGLTHISTKFAGTRECAAPEYIEVGHLTSKSDVWSYGVFLYELITGRRPQEDQKLLDWVIPYLDTKKFMQIIDPRLEVKVPSQATTQDPPRVPEEIKQAFLDPIQGYKAHADTKHESEIESINEEVPQTRPFKLWKSCFK</sequence>